<feature type="transmembrane region" description="Helical" evidence="1">
    <location>
        <begin position="6"/>
        <end position="25"/>
    </location>
</feature>
<proteinExistence type="predicted"/>
<evidence type="ECO:0000256" key="1">
    <source>
        <dbReference type="SAM" id="Phobius"/>
    </source>
</evidence>
<dbReference type="SUPFAM" id="SSF48097">
    <property type="entry name" value="Regulator of G-protein signaling, RGS"/>
    <property type="match status" value="1"/>
</dbReference>
<reference evidence="2 3" key="1">
    <citation type="submission" date="2012-04" db="EMBL/GenBank/DDBJ databases">
        <title>The Genome Sequence of Saprolegnia declina VS20.</title>
        <authorList>
            <consortium name="The Broad Institute Genome Sequencing Platform"/>
            <person name="Russ C."/>
            <person name="Nusbaum C."/>
            <person name="Tyler B."/>
            <person name="van West P."/>
            <person name="Dieguez-Uribeondo J."/>
            <person name="de Bruijn I."/>
            <person name="Tripathy S."/>
            <person name="Jiang R."/>
            <person name="Young S.K."/>
            <person name="Zeng Q."/>
            <person name="Gargeya S."/>
            <person name="Fitzgerald M."/>
            <person name="Haas B."/>
            <person name="Abouelleil A."/>
            <person name="Alvarado L."/>
            <person name="Arachchi H.M."/>
            <person name="Berlin A."/>
            <person name="Chapman S.B."/>
            <person name="Goldberg J."/>
            <person name="Griggs A."/>
            <person name="Gujja S."/>
            <person name="Hansen M."/>
            <person name="Howarth C."/>
            <person name="Imamovic A."/>
            <person name="Larimer J."/>
            <person name="McCowen C."/>
            <person name="Montmayeur A."/>
            <person name="Murphy C."/>
            <person name="Neiman D."/>
            <person name="Pearson M."/>
            <person name="Priest M."/>
            <person name="Roberts A."/>
            <person name="Saif S."/>
            <person name="Shea T."/>
            <person name="Sisk P."/>
            <person name="Sykes S."/>
            <person name="Wortman J."/>
            <person name="Nusbaum C."/>
            <person name="Birren B."/>
        </authorList>
    </citation>
    <scope>NUCLEOTIDE SEQUENCE [LARGE SCALE GENOMIC DNA]</scope>
    <source>
        <strain evidence="2 3">VS20</strain>
    </source>
</reference>
<dbReference type="OMA" id="RASAKWR"/>
<dbReference type="Proteomes" id="UP000030762">
    <property type="component" value="Unassembled WGS sequence"/>
</dbReference>
<feature type="transmembrane region" description="Helical" evidence="1">
    <location>
        <begin position="126"/>
        <end position="145"/>
    </location>
</feature>
<feature type="transmembrane region" description="Helical" evidence="1">
    <location>
        <begin position="69"/>
        <end position="94"/>
    </location>
</feature>
<sequence length="445" mass="49756">MEPAPLIASVVLSSYMPAVLGLYLWHRKHRWIRSRRPVAIASIGAGAYLGATSPPLLRLLDPRGALWCHALVVWIALTTLACTWFLLVASSLVVRFKLAEALLQHRDPTRSIVSIKWCRRFLMPTLQSYLCLVATALALFSVGSVMSPEASCWTPGAVYATVLVMSALVVASLYVARHLQAVDDLDELHKVYRRTIYSVVAACSVFGLVSLCAAKLQWYMLSSYGLDIILAQVAPHTFYGFHVVPSVHRIVRTGKTVDDAMEAGAVHGARDIAAELYRFHTFLQTSEGARAFLDYCRLALHLDAILSWEMARRFPVRVLTRKRAWKIFATCIDVSAPLQTRASAKWRHYYIGRLQRPRARNAVVDTLPDAFFEPLVLELVTDMFLDLLPAFERHPLGAAWREFLYETLHSSQRPLTDPLASLRHSLVSPTALSSRSDSVVATCNE</sequence>
<dbReference type="RefSeq" id="XP_008611176.1">
    <property type="nucleotide sequence ID" value="XM_008612954.1"/>
</dbReference>
<dbReference type="InterPro" id="IPR036305">
    <property type="entry name" value="RGS_sf"/>
</dbReference>
<dbReference type="VEuPathDB" id="FungiDB:SDRG_07136"/>
<evidence type="ECO:0000313" key="3">
    <source>
        <dbReference type="Proteomes" id="UP000030762"/>
    </source>
</evidence>
<keyword evidence="1" id="KW-1133">Transmembrane helix</keyword>
<protein>
    <recommendedName>
        <fullName evidence="4">RGS domain-containing protein</fullName>
    </recommendedName>
</protein>
<accession>T0QL47</accession>
<dbReference type="EMBL" id="JH767151">
    <property type="protein sequence ID" value="EQC35426.1"/>
    <property type="molecule type" value="Genomic_DNA"/>
</dbReference>
<feature type="transmembrane region" description="Helical" evidence="1">
    <location>
        <begin position="196"/>
        <end position="220"/>
    </location>
</feature>
<keyword evidence="3" id="KW-1185">Reference proteome</keyword>
<name>T0QL47_SAPDV</name>
<organism evidence="2 3">
    <name type="scientific">Saprolegnia diclina (strain VS20)</name>
    <dbReference type="NCBI Taxonomy" id="1156394"/>
    <lineage>
        <taxon>Eukaryota</taxon>
        <taxon>Sar</taxon>
        <taxon>Stramenopiles</taxon>
        <taxon>Oomycota</taxon>
        <taxon>Saprolegniomycetes</taxon>
        <taxon>Saprolegniales</taxon>
        <taxon>Saprolegniaceae</taxon>
        <taxon>Saprolegnia</taxon>
    </lineage>
</organism>
<gene>
    <name evidence="2" type="ORF">SDRG_07136</name>
</gene>
<evidence type="ECO:0000313" key="2">
    <source>
        <dbReference type="EMBL" id="EQC35426.1"/>
    </source>
</evidence>
<evidence type="ECO:0008006" key="4">
    <source>
        <dbReference type="Google" id="ProtNLM"/>
    </source>
</evidence>
<dbReference type="AlphaFoldDB" id="T0QL47"/>
<keyword evidence="1" id="KW-0812">Transmembrane</keyword>
<dbReference type="GeneID" id="19947863"/>
<feature type="transmembrane region" description="Helical" evidence="1">
    <location>
        <begin position="157"/>
        <end position="176"/>
    </location>
</feature>
<keyword evidence="1" id="KW-0472">Membrane</keyword>
<dbReference type="InParanoid" id="T0QL47"/>
<feature type="transmembrane region" description="Helical" evidence="1">
    <location>
        <begin position="37"/>
        <end position="57"/>
    </location>
</feature>